<keyword evidence="2" id="KW-1185">Reference proteome</keyword>
<dbReference type="Pfam" id="PF11256">
    <property type="entry name" value="SAV0927-like"/>
    <property type="match status" value="1"/>
</dbReference>
<evidence type="ECO:0000313" key="2">
    <source>
        <dbReference type="Proteomes" id="UP000535491"/>
    </source>
</evidence>
<sequence>MSSEEWMFLYDDTENTRTRFVSFMGETNRFDLAITTTERFYGKLLILNLQSNRFAIIGEDDLEEPGYLEHVYQLSGEEAEELKQFIYSLL</sequence>
<organism evidence="1 2">
    <name type="scientific">Paenactinomyces guangxiensis</name>
    <dbReference type="NCBI Taxonomy" id="1490290"/>
    <lineage>
        <taxon>Bacteria</taxon>
        <taxon>Bacillati</taxon>
        <taxon>Bacillota</taxon>
        <taxon>Bacilli</taxon>
        <taxon>Bacillales</taxon>
        <taxon>Thermoactinomycetaceae</taxon>
        <taxon>Paenactinomyces</taxon>
    </lineage>
</organism>
<evidence type="ECO:0000313" key="1">
    <source>
        <dbReference type="EMBL" id="MBA4493706.1"/>
    </source>
</evidence>
<dbReference type="EMBL" id="JACEIQ010000003">
    <property type="protein sequence ID" value="MBA4493706.1"/>
    <property type="molecule type" value="Genomic_DNA"/>
</dbReference>
<dbReference type="InterPro" id="IPR021415">
    <property type="entry name" value="SAV0927-like"/>
</dbReference>
<name>A0A7W1WPW1_9BACL</name>
<accession>A0A7W1WPW1</accession>
<dbReference type="AlphaFoldDB" id="A0A7W1WPW1"/>
<comment type="caution">
    <text evidence="1">The sequence shown here is derived from an EMBL/GenBank/DDBJ whole genome shotgun (WGS) entry which is preliminary data.</text>
</comment>
<protein>
    <submittedName>
        <fullName evidence="1">DUF3055 domain-containing protein</fullName>
    </submittedName>
</protein>
<gene>
    <name evidence="1" type="ORF">H1191_05240</name>
</gene>
<reference evidence="1 2" key="1">
    <citation type="submission" date="2020-07" db="EMBL/GenBank/DDBJ databases">
        <authorList>
            <person name="Feng H."/>
        </authorList>
    </citation>
    <scope>NUCLEOTIDE SEQUENCE [LARGE SCALE GENOMIC DNA]</scope>
    <source>
        <strain evidence="2">s-10</strain>
    </source>
</reference>
<dbReference type="Proteomes" id="UP000535491">
    <property type="component" value="Unassembled WGS sequence"/>
</dbReference>
<dbReference type="RefSeq" id="WP_181750942.1">
    <property type="nucleotide sequence ID" value="NZ_JACEIQ010000003.1"/>
</dbReference>
<proteinExistence type="predicted"/>